<organism evidence="2 3">
    <name type="scientific">Synchytrium endobioticum</name>
    <dbReference type="NCBI Taxonomy" id="286115"/>
    <lineage>
        <taxon>Eukaryota</taxon>
        <taxon>Fungi</taxon>
        <taxon>Fungi incertae sedis</taxon>
        <taxon>Chytridiomycota</taxon>
        <taxon>Chytridiomycota incertae sedis</taxon>
        <taxon>Chytridiomycetes</taxon>
        <taxon>Synchytriales</taxon>
        <taxon>Synchytriaceae</taxon>
        <taxon>Synchytrium</taxon>
    </lineage>
</organism>
<proteinExistence type="predicted"/>
<dbReference type="Proteomes" id="UP000320475">
    <property type="component" value="Unassembled WGS sequence"/>
</dbReference>
<gene>
    <name evidence="2" type="ORF">SeLEV6574_g08482</name>
</gene>
<protein>
    <submittedName>
        <fullName evidence="2">Uncharacterized protein</fullName>
    </submittedName>
</protein>
<evidence type="ECO:0000256" key="1">
    <source>
        <dbReference type="SAM" id="SignalP"/>
    </source>
</evidence>
<feature type="non-terminal residue" evidence="2">
    <location>
        <position position="107"/>
    </location>
</feature>
<sequence>MVKPSKIITGLYVVAVIPVFTLVQAAPAQDEAAIHQLMRRMSRRTSEVASHRYRDIMAPFRKSLALASDHIEEIVSKTIPENSPYTRDQLFETPNIFPTSEIQIRFS</sequence>
<feature type="signal peptide" evidence="1">
    <location>
        <begin position="1"/>
        <end position="25"/>
    </location>
</feature>
<dbReference type="EMBL" id="QEAM01000993">
    <property type="protein sequence ID" value="TPX32175.1"/>
    <property type="molecule type" value="Genomic_DNA"/>
</dbReference>
<feature type="chain" id="PRO_5021354373" evidence="1">
    <location>
        <begin position="26"/>
        <end position="107"/>
    </location>
</feature>
<evidence type="ECO:0000313" key="3">
    <source>
        <dbReference type="Proteomes" id="UP000320475"/>
    </source>
</evidence>
<dbReference type="AlphaFoldDB" id="A0A507C3N8"/>
<name>A0A507C3N8_9FUNG</name>
<accession>A0A507C3N8</accession>
<dbReference type="VEuPathDB" id="FungiDB:SeMB42_g05168"/>
<reference evidence="2 3" key="1">
    <citation type="journal article" date="2019" name="Sci. Rep.">
        <title>Comparative genomics of chytrid fungi reveal insights into the obligate biotrophic and pathogenic lifestyle of Synchytrium endobioticum.</title>
        <authorList>
            <person name="van de Vossenberg B.T.L.H."/>
            <person name="Warris S."/>
            <person name="Nguyen H.D.T."/>
            <person name="van Gent-Pelzer M.P.E."/>
            <person name="Joly D.L."/>
            <person name="van de Geest H.C."/>
            <person name="Bonants P.J.M."/>
            <person name="Smith D.S."/>
            <person name="Levesque C.A."/>
            <person name="van der Lee T.A.J."/>
        </authorList>
    </citation>
    <scope>NUCLEOTIDE SEQUENCE [LARGE SCALE GENOMIC DNA]</scope>
    <source>
        <strain evidence="2 3">LEV6574</strain>
    </source>
</reference>
<keyword evidence="1" id="KW-0732">Signal</keyword>
<comment type="caution">
    <text evidence="2">The sequence shown here is derived from an EMBL/GenBank/DDBJ whole genome shotgun (WGS) entry which is preliminary data.</text>
</comment>
<evidence type="ECO:0000313" key="2">
    <source>
        <dbReference type="EMBL" id="TPX32175.1"/>
    </source>
</evidence>